<dbReference type="Proteomes" id="UP000293296">
    <property type="component" value="Chromosome"/>
</dbReference>
<feature type="domain" description="PhoU" evidence="9">
    <location>
        <begin position="120"/>
        <end position="204"/>
    </location>
</feature>
<dbReference type="Gene3D" id="1.20.58.220">
    <property type="entry name" value="Phosphate transport system protein phou homolog 2, domain 2"/>
    <property type="match status" value="1"/>
</dbReference>
<accession>A0A4P6I4R3</accession>
<dbReference type="FunFam" id="1.20.58.220:FF:000004">
    <property type="entry name" value="Phosphate-specific transport system accessory protein PhoU"/>
    <property type="match status" value="1"/>
</dbReference>
<evidence type="ECO:0000256" key="4">
    <source>
        <dbReference type="ARBA" id="ARBA00022448"/>
    </source>
</evidence>
<keyword evidence="5 8" id="KW-0963">Cytoplasm</keyword>
<evidence type="ECO:0000313" key="10">
    <source>
        <dbReference type="EMBL" id="QAZ68989.1"/>
    </source>
</evidence>
<sequence>MERLIEADLQRLKTETLTAFRLAQAAVDMAVRSVFERDPALADAVITGDAAIDALECSLDAEVLRILALHQPVAGDLRAIVGCMRCAGDIERIGDQAVNIAERGLILLELAPHAPPPKLVELAEATRDFLAHTAECFTNLDLTMARRLCEESDEILELNVTILKEMAEVMRDAARPVERAVQVCFIAHGLKRVCDQCTNIAESVVFTREGACSRHRCD</sequence>
<dbReference type="NCBIfam" id="TIGR02135">
    <property type="entry name" value="phoU_full"/>
    <property type="match status" value="1"/>
</dbReference>
<proteinExistence type="inferred from homology"/>
<keyword evidence="11" id="KW-1185">Reference proteome</keyword>
<dbReference type="GO" id="GO:0045936">
    <property type="term" value="P:negative regulation of phosphate metabolic process"/>
    <property type="evidence" value="ECO:0007669"/>
    <property type="project" value="InterPro"/>
</dbReference>
<comment type="similarity">
    <text evidence="2 8">Belongs to the PhoU family.</text>
</comment>
<dbReference type="InterPro" id="IPR028366">
    <property type="entry name" value="PhoU"/>
</dbReference>
<feature type="domain" description="PhoU" evidence="9">
    <location>
        <begin position="20"/>
        <end position="103"/>
    </location>
</feature>
<evidence type="ECO:0000256" key="6">
    <source>
        <dbReference type="ARBA" id="ARBA00022592"/>
    </source>
</evidence>
<dbReference type="PIRSF" id="PIRSF003107">
    <property type="entry name" value="PhoU"/>
    <property type="match status" value="1"/>
</dbReference>
<dbReference type="RefSeq" id="WP_129354952.1">
    <property type="nucleotide sequence ID" value="NZ_CP026538.1"/>
</dbReference>
<protein>
    <recommendedName>
        <fullName evidence="8">Phosphate-specific transport system accessory protein PhoU</fullName>
    </recommendedName>
</protein>
<evidence type="ECO:0000256" key="8">
    <source>
        <dbReference type="PIRNR" id="PIRNR003107"/>
    </source>
</evidence>
<dbReference type="Pfam" id="PF01895">
    <property type="entry name" value="PhoU"/>
    <property type="match status" value="2"/>
</dbReference>
<dbReference type="EMBL" id="CP026538">
    <property type="protein sequence ID" value="QAZ68989.1"/>
    <property type="molecule type" value="Genomic_DNA"/>
</dbReference>
<dbReference type="InterPro" id="IPR026022">
    <property type="entry name" value="PhoU_dom"/>
</dbReference>
<dbReference type="OrthoDB" id="9814256at2"/>
<reference evidence="10 11" key="1">
    <citation type="submission" date="2018-02" db="EMBL/GenBank/DDBJ databases">
        <title>Genome sequence of Desulfovibrio carbinolicus DSM 3852.</title>
        <authorList>
            <person name="Wilbanks E."/>
            <person name="Skennerton C.T."/>
            <person name="Orphan V.J."/>
        </authorList>
    </citation>
    <scope>NUCLEOTIDE SEQUENCE [LARGE SCALE GENOMIC DNA]</scope>
    <source>
        <strain evidence="10 11">DSM 3852</strain>
    </source>
</reference>
<keyword evidence="4 8" id="KW-0813">Transport</keyword>
<evidence type="ECO:0000256" key="5">
    <source>
        <dbReference type="ARBA" id="ARBA00022490"/>
    </source>
</evidence>
<comment type="subunit">
    <text evidence="3 8">Homodimer.</text>
</comment>
<organism evidence="10 11">
    <name type="scientific">Solidesulfovibrio carbinolicus</name>
    <dbReference type="NCBI Taxonomy" id="296842"/>
    <lineage>
        <taxon>Bacteria</taxon>
        <taxon>Pseudomonadati</taxon>
        <taxon>Thermodesulfobacteriota</taxon>
        <taxon>Desulfovibrionia</taxon>
        <taxon>Desulfovibrionales</taxon>
        <taxon>Desulfovibrionaceae</taxon>
        <taxon>Solidesulfovibrio</taxon>
    </lineage>
</organism>
<evidence type="ECO:0000256" key="1">
    <source>
        <dbReference type="ARBA" id="ARBA00004496"/>
    </source>
</evidence>
<evidence type="ECO:0000256" key="7">
    <source>
        <dbReference type="ARBA" id="ARBA00056181"/>
    </source>
</evidence>
<comment type="subcellular location">
    <subcellularLocation>
        <location evidence="1 8">Cytoplasm</location>
    </subcellularLocation>
</comment>
<evidence type="ECO:0000313" key="11">
    <source>
        <dbReference type="Proteomes" id="UP000293296"/>
    </source>
</evidence>
<dbReference type="PANTHER" id="PTHR42930:SF3">
    <property type="entry name" value="PHOSPHATE-SPECIFIC TRANSPORT SYSTEM ACCESSORY PROTEIN PHOU"/>
    <property type="match status" value="1"/>
</dbReference>
<evidence type="ECO:0000259" key="9">
    <source>
        <dbReference type="Pfam" id="PF01895"/>
    </source>
</evidence>
<dbReference type="GO" id="GO:0030643">
    <property type="term" value="P:intracellular phosphate ion homeostasis"/>
    <property type="evidence" value="ECO:0007669"/>
    <property type="project" value="InterPro"/>
</dbReference>
<gene>
    <name evidence="10" type="primary">phoU</name>
    <name evidence="10" type="ORF">C3Y92_17800</name>
</gene>
<dbReference type="AlphaFoldDB" id="A0A4P6I4R3"/>
<comment type="function">
    <text evidence="7 8">Plays a role in the regulation of phosphate uptake.</text>
</comment>
<evidence type="ECO:0000256" key="3">
    <source>
        <dbReference type="ARBA" id="ARBA00011738"/>
    </source>
</evidence>
<evidence type="ECO:0000256" key="2">
    <source>
        <dbReference type="ARBA" id="ARBA00008107"/>
    </source>
</evidence>
<dbReference type="PANTHER" id="PTHR42930">
    <property type="entry name" value="PHOSPHATE-SPECIFIC TRANSPORT SYSTEM ACCESSORY PROTEIN PHOU"/>
    <property type="match status" value="1"/>
</dbReference>
<dbReference type="InterPro" id="IPR038078">
    <property type="entry name" value="PhoU-like_sf"/>
</dbReference>
<dbReference type="SUPFAM" id="SSF109755">
    <property type="entry name" value="PhoU-like"/>
    <property type="match status" value="1"/>
</dbReference>
<dbReference type="GO" id="GO:0006817">
    <property type="term" value="P:phosphate ion transport"/>
    <property type="evidence" value="ECO:0007669"/>
    <property type="project" value="UniProtKB-KW"/>
</dbReference>
<name>A0A4P6I4R3_9BACT</name>
<keyword evidence="6 8" id="KW-0592">Phosphate transport</keyword>
<dbReference type="KEGG" id="dcb:C3Y92_17800"/>
<dbReference type="GO" id="GO:0005737">
    <property type="term" value="C:cytoplasm"/>
    <property type="evidence" value="ECO:0007669"/>
    <property type="project" value="UniProtKB-SubCell"/>
</dbReference>